<keyword evidence="1" id="KW-1133">Transmembrane helix</keyword>
<evidence type="ECO:0000256" key="1">
    <source>
        <dbReference type="SAM" id="Phobius"/>
    </source>
</evidence>
<accession>A0A6P7U1U9</accession>
<dbReference type="Pfam" id="PF02157">
    <property type="entry name" value="Man-6-P_recep"/>
    <property type="match status" value="1"/>
</dbReference>
<keyword evidence="2" id="KW-1185">Reference proteome</keyword>
<organism evidence="2 3">
    <name type="scientific">Octopus sinensis</name>
    <name type="common">East Asian common octopus</name>
    <dbReference type="NCBI Taxonomy" id="2607531"/>
    <lineage>
        <taxon>Eukaryota</taxon>
        <taxon>Metazoa</taxon>
        <taxon>Spiralia</taxon>
        <taxon>Lophotrochozoa</taxon>
        <taxon>Mollusca</taxon>
        <taxon>Cephalopoda</taxon>
        <taxon>Coleoidea</taxon>
        <taxon>Octopodiformes</taxon>
        <taxon>Octopoda</taxon>
        <taxon>Incirrata</taxon>
        <taxon>Octopodidae</taxon>
        <taxon>Octopus</taxon>
    </lineage>
</organism>
<dbReference type="KEGG" id="osn:115229283"/>
<reference evidence="3" key="1">
    <citation type="submission" date="2025-08" db="UniProtKB">
        <authorList>
            <consortium name="RefSeq"/>
        </authorList>
    </citation>
    <scope>IDENTIFICATION</scope>
</reference>
<protein>
    <submittedName>
        <fullName evidence="3">Uncharacterized protein LOC115229283 isoform X2</fullName>
    </submittedName>
</protein>
<evidence type="ECO:0000313" key="2">
    <source>
        <dbReference type="Proteomes" id="UP000515154"/>
    </source>
</evidence>
<feature type="transmembrane region" description="Helical" evidence="1">
    <location>
        <begin position="99"/>
        <end position="123"/>
    </location>
</feature>
<dbReference type="AlphaFoldDB" id="A0A6P7U1U9"/>
<keyword evidence="1" id="KW-0472">Membrane</keyword>
<dbReference type="RefSeq" id="XP_029655522.2">
    <property type="nucleotide sequence ID" value="XM_029799662.2"/>
</dbReference>
<dbReference type="InterPro" id="IPR028927">
    <property type="entry name" value="Man-6-P_rcpt"/>
</dbReference>
<proteinExistence type="predicted"/>
<keyword evidence="1" id="KW-0812">Transmembrane</keyword>
<name>A0A6P7U1U9_9MOLL</name>
<gene>
    <name evidence="3" type="primary">LOC115229283</name>
</gene>
<dbReference type="Proteomes" id="UP000515154">
    <property type="component" value="Unplaced"/>
</dbReference>
<sequence>MVQKLIYIFLILNQDQDSRLIQNFKSILGIPVQVIQSVIQKMLHYAVVILNCSDNMRINFKLKDNCPQGMILCFEYSGPCHIKTPHVPVEPKKLSTGSIISIVTFSIIIVYLVGGCLVTSFYLNSTGMERCPNVTLWSKLGSLIKVRNPRLNNELKYKVYNIPRFETQGLTPN</sequence>
<evidence type="ECO:0000313" key="3">
    <source>
        <dbReference type="RefSeq" id="XP_029655522.2"/>
    </source>
</evidence>